<dbReference type="PANTHER" id="PTHR35894:SF1">
    <property type="entry name" value="PHOSPHORIBULOKINASE _ URIDINE KINASE FAMILY"/>
    <property type="match status" value="1"/>
</dbReference>
<dbReference type="InterPro" id="IPR003593">
    <property type="entry name" value="AAA+_ATPase"/>
</dbReference>
<evidence type="ECO:0000313" key="2">
    <source>
        <dbReference type="EMBL" id="CAG4883525.1"/>
    </source>
</evidence>
<accession>A0A916N972</accession>
<dbReference type="CDD" id="cd00009">
    <property type="entry name" value="AAA"/>
    <property type="match status" value="1"/>
</dbReference>
<dbReference type="Proteomes" id="UP000742786">
    <property type="component" value="Unassembled WGS sequence"/>
</dbReference>
<proteinExistence type="predicted"/>
<dbReference type="SUPFAM" id="SSF47090">
    <property type="entry name" value="PGBD-like"/>
    <property type="match status" value="1"/>
</dbReference>
<keyword evidence="3" id="KW-1185">Reference proteome</keyword>
<comment type="caution">
    <text evidence="2">The sequence shown here is derived from an EMBL/GenBank/DDBJ whole genome shotgun (WGS) entry which is preliminary data.</text>
</comment>
<dbReference type="GO" id="GO:0016887">
    <property type="term" value="F:ATP hydrolysis activity"/>
    <property type="evidence" value="ECO:0007669"/>
    <property type="project" value="InterPro"/>
</dbReference>
<evidence type="ECO:0000259" key="1">
    <source>
        <dbReference type="SMART" id="SM00382"/>
    </source>
</evidence>
<dbReference type="RefSeq" id="WP_220635485.1">
    <property type="nucleotide sequence ID" value="NZ_CAJQUM010000001.1"/>
</dbReference>
<sequence length="547" mass="59526">MYLSYFGLTEAPFSIAPDPRYLYMTRGHQEALAHLLYGVNGDGGFVLLTGEVGAGKTTVCRCLIEQIPDSCDVAYVFNPKLTVEELLSVVCLELGIASPPGNTSIGVFVDCINAYLLDANAKGRHTVLIIDEAQNLSAEVLEQMRLLTNLETNQRKLLQIILLGQPELAEMLDRPGLRQLAQRIVARYHLGALAKSEVAAYVQHRLDVSGNQRQIFPKALMGQLYRLSKGVPRIINVLCDRALLGTYTQGKERVDHATLAQAAREVFGQRTVHRRTLWRTAVAALLIATSGALALGAYRWTQHDSKTAAVTPATVRAAATPAAKLDAAGSTPTAPVAEKPAQVLAWPQSVPRTNSRSMAYAALFQTWKMDYEGGDACQQATRAGLHCRVARGGLGELREMNLPAVMHMKDEQGQEFYVTLTRLNGNTATLAVGGKSRTIALEALADQWSGHYTVMWRMPPQVQEHIRFGERGAAVAWLSQMLPKGQGSAAQTSGEPVFDDAMTRRIRQFQLAQGLIPDGVIGPQTLIRLSALSDQAAPQLTPGQGKK</sequence>
<dbReference type="InterPro" id="IPR027417">
    <property type="entry name" value="P-loop_NTPase"/>
</dbReference>
<dbReference type="InterPro" id="IPR036365">
    <property type="entry name" value="PGBD-like_sf"/>
</dbReference>
<dbReference type="Gene3D" id="3.90.70.10">
    <property type="entry name" value="Cysteine proteinases"/>
    <property type="match status" value="1"/>
</dbReference>
<dbReference type="SMART" id="SM00382">
    <property type="entry name" value="AAA"/>
    <property type="match status" value="1"/>
</dbReference>
<feature type="domain" description="AAA+ ATPase" evidence="1">
    <location>
        <begin position="42"/>
        <end position="187"/>
    </location>
</feature>
<evidence type="ECO:0000313" key="3">
    <source>
        <dbReference type="Proteomes" id="UP000742786"/>
    </source>
</evidence>
<dbReference type="PANTHER" id="PTHR35894">
    <property type="entry name" value="GENERAL SECRETION PATHWAY PROTEIN A-RELATED"/>
    <property type="match status" value="1"/>
</dbReference>
<gene>
    <name evidence="2" type="ORF">GTOL_11408</name>
</gene>
<name>A0A916N972_9PROT</name>
<dbReference type="AlphaFoldDB" id="A0A916N972"/>
<dbReference type="InterPro" id="IPR049945">
    <property type="entry name" value="AAA_22"/>
</dbReference>
<organism evidence="2 3">
    <name type="scientific">Georgfuchsia toluolica</name>
    <dbReference type="NCBI Taxonomy" id="424218"/>
    <lineage>
        <taxon>Bacteria</taxon>
        <taxon>Pseudomonadati</taxon>
        <taxon>Pseudomonadota</taxon>
        <taxon>Betaproteobacteria</taxon>
        <taxon>Nitrosomonadales</taxon>
        <taxon>Sterolibacteriaceae</taxon>
        <taxon>Georgfuchsia</taxon>
    </lineage>
</organism>
<reference evidence="2" key="1">
    <citation type="submission" date="2021-04" db="EMBL/GenBank/DDBJ databases">
        <authorList>
            <person name="Hornung B."/>
        </authorList>
    </citation>
    <scope>NUCLEOTIDE SEQUENCE</scope>
    <source>
        <strain evidence="2">G5G6</strain>
    </source>
</reference>
<dbReference type="SUPFAM" id="SSF52540">
    <property type="entry name" value="P-loop containing nucleoside triphosphate hydrolases"/>
    <property type="match status" value="1"/>
</dbReference>
<dbReference type="EMBL" id="CAJQUM010000001">
    <property type="protein sequence ID" value="CAG4883525.1"/>
    <property type="molecule type" value="Genomic_DNA"/>
</dbReference>
<dbReference type="Gene3D" id="3.40.50.300">
    <property type="entry name" value="P-loop containing nucleotide triphosphate hydrolases"/>
    <property type="match status" value="1"/>
</dbReference>
<dbReference type="Pfam" id="PF01471">
    <property type="entry name" value="PG_binding_1"/>
    <property type="match status" value="1"/>
</dbReference>
<dbReference type="InterPro" id="IPR002477">
    <property type="entry name" value="Peptidoglycan-bd-like"/>
</dbReference>
<dbReference type="InterPro" id="IPR052026">
    <property type="entry name" value="ExeA_AAA_ATPase_DNA-bind"/>
</dbReference>
<dbReference type="Gene3D" id="1.10.101.10">
    <property type="entry name" value="PGBD-like superfamily/PGBD"/>
    <property type="match status" value="1"/>
</dbReference>
<dbReference type="Pfam" id="PF13401">
    <property type="entry name" value="AAA_22"/>
    <property type="match status" value="1"/>
</dbReference>
<protein>
    <submittedName>
        <fullName evidence="2">General secretion pathway protein A</fullName>
    </submittedName>
</protein>
<dbReference type="InterPro" id="IPR036366">
    <property type="entry name" value="PGBDSf"/>
</dbReference>